<comment type="caution">
    <text evidence="1">The sequence shown here is derived from an EMBL/GenBank/DDBJ whole genome shotgun (WGS) entry which is preliminary data.</text>
</comment>
<evidence type="ECO:0008006" key="3">
    <source>
        <dbReference type="Google" id="ProtNLM"/>
    </source>
</evidence>
<organism evidence="1 2">
    <name type="scientific">Neoarthrinium moseri</name>
    <dbReference type="NCBI Taxonomy" id="1658444"/>
    <lineage>
        <taxon>Eukaryota</taxon>
        <taxon>Fungi</taxon>
        <taxon>Dikarya</taxon>
        <taxon>Ascomycota</taxon>
        <taxon>Pezizomycotina</taxon>
        <taxon>Sordariomycetes</taxon>
        <taxon>Xylariomycetidae</taxon>
        <taxon>Amphisphaeriales</taxon>
        <taxon>Apiosporaceae</taxon>
        <taxon>Neoarthrinium</taxon>
    </lineage>
</organism>
<evidence type="ECO:0000313" key="1">
    <source>
        <dbReference type="EMBL" id="KAI1863566.1"/>
    </source>
</evidence>
<dbReference type="SUPFAM" id="SSF48452">
    <property type="entry name" value="TPR-like"/>
    <property type="match status" value="1"/>
</dbReference>
<dbReference type="OrthoDB" id="4473276at2759"/>
<evidence type="ECO:0000313" key="2">
    <source>
        <dbReference type="Proteomes" id="UP000829685"/>
    </source>
</evidence>
<dbReference type="InterPro" id="IPR011990">
    <property type="entry name" value="TPR-like_helical_dom_sf"/>
</dbReference>
<keyword evidence="2" id="KW-1185">Reference proteome</keyword>
<sequence>MSNAQKFSWDFDVPADAFWSSLPFSTGRNFLQCFDPADIEIMSPQFDASLPIENKNRLLLRLTQQKLAVEEDAAQRSGEGRLYEKDWVAWQNLMLAIVTTQHELGLLADEERTLQTMLDHPKPGQSKNYSALNMMARLYDANGRYAEAEQALLEVKAWMEEHPQIGRGSPPAMGNLRMLLEAVWKQGNHEEATGIYMDMKSLVDRMDKTNFAQYQEEEREMLEGLMETLRKWEDAQQASGI</sequence>
<proteinExistence type="predicted"/>
<dbReference type="AlphaFoldDB" id="A0A9P9WHJ2"/>
<dbReference type="Proteomes" id="UP000829685">
    <property type="component" value="Unassembled WGS sequence"/>
</dbReference>
<dbReference type="EMBL" id="JAFIMR010000025">
    <property type="protein sequence ID" value="KAI1863566.1"/>
    <property type="molecule type" value="Genomic_DNA"/>
</dbReference>
<name>A0A9P9WHJ2_9PEZI</name>
<protein>
    <recommendedName>
        <fullName evidence="3">Tetratricopeptide repeat protein</fullName>
    </recommendedName>
</protein>
<reference evidence="1" key="1">
    <citation type="submission" date="2021-03" db="EMBL/GenBank/DDBJ databases">
        <title>Revisited historic fungal species revealed as producer of novel bioactive compounds through whole genome sequencing and comparative genomics.</title>
        <authorList>
            <person name="Vignolle G.A."/>
            <person name="Hochenegger N."/>
            <person name="Mach R.L."/>
            <person name="Mach-Aigner A.R."/>
            <person name="Javad Rahimi M."/>
            <person name="Salim K.A."/>
            <person name="Chan C.M."/>
            <person name="Lim L.B.L."/>
            <person name="Cai F."/>
            <person name="Druzhinina I.S."/>
            <person name="U'Ren J.M."/>
            <person name="Derntl C."/>
        </authorList>
    </citation>
    <scope>NUCLEOTIDE SEQUENCE</scope>
    <source>
        <strain evidence="1">TUCIM 5799</strain>
    </source>
</reference>
<accession>A0A9P9WHJ2</accession>
<dbReference type="Gene3D" id="1.25.40.10">
    <property type="entry name" value="Tetratricopeptide repeat domain"/>
    <property type="match status" value="1"/>
</dbReference>
<gene>
    <name evidence="1" type="ORF">JX265_008783</name>
</gene>